<evidence type="ECO:0000256" key="4">
    <source>
        <dbReference type="ARBA" id="ARBA00023136"/>
    </source>
</evidence>
<accession>A0A1H8MC76</accession>
<gene>
    <name evidence="7" type="ORF">SAMN05216404_11284</name>
</gene>
<evidence type="ECO:0000313" key="8">
    <source>
        <dbReference type="Proteomes" id="UP000183898"/>
    </source>
</evidence>
<protein>
    <submittedName>
        <fullName evidence="7">O-antigen ligase</fullName>
    </submittedName>
</protein>
<dbReference type="PANTHER" id="PTHR37422:SF13">
    <property type="entry name" value="LIPOPOLYSACCHARIDE BIOSYNTHESIS PROTEIN PA4999-RELATED"/>
    <property type="match status" value="1"/>
</dbReference>
<feature type="transmembrane region" description="Helical" evidence="5">
    <location>
        <begin position="122"/>
        <end position="141"/>
    </location>
</feature>
<evidence type="ECO:0000313" key="7">
    <source>
        <dbReference type="EMBL" id="SEO14967.1"/>
    </source>
</evidence>
<comment type="subcellular location">
    <subcellularLocation>
        <location evidence="1">Membrane</location>
        <topology evidence="1">Multi-pass membrane protein</topology>
    </subcellularLocation>
</comment>
<evidence type="ECO:0000256" key="1">
    <source>
        <dbReference type="ARBA" id="ARBA00004141"/>
    </source>
</evidence>
<dbReference type="GO" id="GO:0016020">
    <property type="term" value="C:membrane"/>
    <property type="evidence" value="ECO:0007669"/>
    <property type="project" value="UniProtKB-SubCell"/>
</dbReference>
<dbReference type="InterPro" id="IPR051533">
    <property type="entry name" value="WaaL-like"/>
</dbReference>
<evidence type="ECO:0000259" key="6">
    <source>
        <dbReference type="Pfam" id="PF04932"/>
    </source>
</evidence>
<dbReference type="Pfam" id="PF04932">
    <property type="entry name" value="Wzy_C"/>
    <property type="match status" value="1"/>
</dbReference>
<evidence type="ECO:0000256" key="2">
    <source>
        <dbReference type="ARBA" id="ARBA00022692"/>
    </source>
</evidence>
<feature type="transmembrane region" description="Helical" evidence="5">
    <location>
        <begin position="147"/>
        <end position="167"/>
    </location>
</feature>
<dbReference type="Proteomes" id="UP000183898">
    <property type="component" value="Unassembled WGS sequence"/>
</dbReference>
<keyword evidence="4 5" id="KW-0472">Membrane</keyword>
<dbReference type="GO" id="GO:0016874">
    <property type="term" value="F:ligase activity"/>
    <property type="evidence" value="ECO:0007669"/>
    <property type="project" value="UniProtKB-KW"/>
</dbReference>
<dbReference type="AlphaFoldDB" id="A0A1H8MC76"/>
<feature type="transmembrane region" description="Helical" evidence="5">
    <location>
        <begin position="297"/>
        <end position="320"/>
    </location>
</feature>
<dbReference type="InterPro" id="IPR007016">
    <property type="entry name" value="O-antigen_ligase-rel_domated"/>
</dbReference>
<dbReference type="EMBL" id="FOCT01000012">
    <property type="protein sequence ID" value="SEO14967.1"/>
    <property type="molecule type" value="Genomic_DNA"/>
</dbReference>
<feature type="transmembrane region" description="Helical" evidence="5">
    <location>
        <begin position="179"/>
        <end position="199"/>
    </location>
</feature>
<feature type="transmembrane region" description="Helical" evidence="5">
    <location>
        <begin position="244"/>
        <end position="260"/>
    </location>
</feature>
<keyword evidence="2 5" id="KW-0812">Transmembrane</keyword>
<feature type="transmembrane region" description="Helical" evidence="5">
    <location>
        <begin position="6"/>
        <end position="29"/>
    </location>
</feature>
<evidence type="ECO:0000256" key="5">
    <source>
        <dbReference type="SAM" id="Phobius"/>
    </source>
</evidence>
<organism evidence="7 8">
    <name type="scientific">Nitrosospira multiformis</name>
    <dbReference type="NCBI Taxonomy" id="1231"/>
    <lineage>
        <taxon>Bacteria</taxon>
        <taxon>Pseudomonadati</taxon>
        <taxon>Pseudomonadota</taxon>
        <taxon>Betaproteobacteria</taxon>
        <taxon>Nitrosomonadales</taxon>
        <taxon>Nitrosomonadaceae</taxon>
        <taxon>Nitrosospira</taxon>
    </lineage>
</organism>
<feature type="transmembrane region" description="Helical" evidence="5">
    <location>
        <begin position="219"/>
        <end position="237"/>
    </location>
</feature>
<feature type="transmembrane region" description="Helical" evidence="5">
    <location>
        <begin position="36"/>
        <end position="58"/>
    </location>
</feature>
<dbReference type="PANTHER" id="PTHR37422">
    <property type="entry name" value="TEICHURONIC ACID BIOSYNTHESIS PROTEIN TUAE"/>
    <property type="match status" value="1"/>
</dbReference>
<proteinExistence type="predicted"/>
<reference evidence="7 8" key="1">
    <citation type="submission" date="2016-10" db="EMBL/GenBank/DDBJ databases">
        <authorList>
            <person name="de Groot N.N."/>
        </authorList>
    </citation>
    <scope>NUCLEOTIDE SEQUENCE [LARGE SCALE GENOMIC DNA]</scope>
    <source>
        <strain evidence="7 8">Nl18</strain>
    </source>
</reference>
<feature type="domain" description="O-antigen ligase-related" evidence="6">
    <location>
        <begin position="249"/>
        <end position="406"/>
    </location>
</feature>
<sequence>MFTIIVLLIAAFVFALCCVGAMIVTVSAASNWPGRLFSYLMWMIVVASVGTIVLSGRVIKMEQQGLVVGLESEVGGTILAKLLLAAIIGISVALCAAWMLIPRKSKARNNSFDRRGLHSPNDIVIAFMIFYVAFSILPFVFGDSHYFHVSLVYPFFVFLALFLWVRMSSGDPVDVVKQCLTVVVLVSLVAAVVVPSLVVQPGYIGLIPGFTTRLWGVTGHANAMGAIACALLTLEAAEPSAKVWIKRCILAAASLALILAQSKTSIVAASFGLLIILSWRLLSNVSAKARVNRTNQAYALSILIVAFSAFLTIGGAWLMFSDTSLLASLERQLEARAVDDLATGTGRTFIWERAIQGGMASPLFGQGPEFWHLENRLRWGLSAAAHAHNLFLQVFSVSGFIGLTALLVFLYFFSRYSIRAAKVTRGGSLAMLAVFFIRSMTEVPIAPNSILGGESLAIMAYFIYAIDRGAKGFHETRAEPTWRNGFVKTAGIR</sequence>
<name>A0A1H8MC76_9PROT</name>
<evidence type="ECO:0000256" key="3">
    <source>
        <dbReference type="ARBA" id="ARBA00022989"/>
    </source>
</evidence>
<dbReference type="RefSeq" id="WP_074748238.1">
    <property type="nucleotide sequence ID" value="NZ_FOCT01000012.1"/>
</dbReference>
<keyword evidence="7" id="KW-0436">Ligase</keyword>
<feature type="transmembrane region" description="Helical" evidence="5">
    <location>
        <begin position="78"/>
        <end position="101"/>
    </location>
</feature>
<feature type="transmembrane region" description="Helical" evidence="5">
    <location>
        <begin position="390"/>
        <end position="413"/>
    </location>
</feature>
<keyword evidence="3 5" id="KW-1133">Transmembrane helix</keyword>
<feature type="transmembrane region" description="Helical" evidence="5">
    <location>
        <begin position="266"/>
        <end position="285"/>
    </location>
</feature>